<evidence type="ECO:0000313" key="7">
    <source>
        <dbReference type="Proteomes" id="UP001596152"/>
    </source>
</evidence>
<dbReference type="Gene3D" id="1.25.40.10">
    <property type="entry name" value="Tetratricopeptide repeat domain"/>
    <property type="match status" value="2"/>
</dbReference>
<evidence type="ECO:0000256" key="1">
    <source>
        <dbReference type="ARBA" id="ARBA00022737"/>
    </source>
</evidence>
<dbReference type="Pfam" id="PF12969">
    <property type="entry name" value="DUF3857"/>
    <property type="match status" value="1"/>
</dbReference>
<proteinExistence type="predicted"/>
<dbReference type="PANTHER" id="PTHR44858">
    <property type="entry name" value="TETRATRICOPEPTIDE REPEAT PROTEIN 6"/>
    <property type="match status" value="1"/>
</dbReference>
<evidence type="ECO:0000259" key="5">
    <source>
        <dbReference type="Pfam" id="PF12969"/>
    </source>
</evidence>
<comment type="caution">
    <text evidence="6">The sequence shown here is derived from an EMBL/GenBank/DDBJ whole genome shotgun (WGS) entry which is preliminary data.</text>
</comment>
<keyword evidence="7" id="KW-1185">Reference proteome</keyword>
<keyword evidence="2 3" id="KW-0802">TPR repeat</keyword>
<dbReference type="PROSITE" id="PS50005">
    <property type="entry name" value="TPR"/>
    <property type="match status" value="2"/>
</dbReference>
<dbReference type="RefSeq" id="WP_374038499.1">
    <property type="nucleotide sequence ID" value="NZ_CP169082.1"/>
</dbReference>
<dbReference type="SMART" id="SM00028">
    <property type="entry name" value="TPR"/>
    <property type="match status" value="5"/>
</dbReference>
<dbReference type="InterPro" id="IPR011990">
    <property type="entry name" value="TPR-like_helical_dom_sf"/>
</dbReference>
<evidence type="ECO:0000313" key="6">
    <source>
        <dbReference type="EMBL" id="MFC5342571.1"/>
    </source>
</evidence>
<dbReference type="SUPFAM" id="SSF54001">
    <property type="entry name" value="Cysteine proteinases"/>
    <property type="match status" value="1"/>
</dbReference>
<protein>
    <submittedName>
        <fullName evidence="6">DUF3857 domain-containing protein</fullName>
    </submittedName>
</protein>
<feature type="chain" id="PRO_5046202981" evidence="4">
    <location>
        <begin position="22"/>
        <end position="1018"/>
    </location>
</feature>
<reference evidence="7" key="1">
    <citation type="journal article" date="2019" name="Int. J. Syst. Evol. Microbiol.">
        <title>The Global Catalogue of Microorganisms (GCM) 10K type strain sequencing project: providing services to taxonomists for standard genome sequencing and annotation.</title>
        <authorList>
            <consortium name="The Broad Institute Genomics Platform"/>
            <consortium name="The Broad Institute Genome Sequencing Center for Infectious Disease"/>
            <person name="Wu L."/>
            <person name="Ma J."/>
        </authorList>
    </citation>
    <scope>NUCLEOTIDE SEQUENCE [LARGE SCALE GENOMIC DNA]</scope>
    <source>
        <strain evidence="7">JCM 12125</strain>
    </source>
</reference>
<evidence type="ECO:0000256" key="2">
    <source>
        <dbReference type="ARBA" id="ARBA00022803"/>
    </source>
</evidence>
<keyword evidence="4" id="KW-0732">Signal</keyword>
<dbReference type="Proteomes" id="UP001596152">
    <property type="component" value="Unassembled WGS sequence"/>
</dbReference>
<organism evidence="6 7">
    <name type="scientific">Brevundimonas staleyi</name>
    <dbReference type="NCBI Taxonomy" id="74326"/>
    <lineage>
        <taxon>Bacteria</taxon>
        <taxon>Pseudomonadati</taxon>
        <taxon>Pseudomonadota</taxon>
        <taxon>Alphaproteobacteria</taxon>
        <taxon>Caulobacterales</taxon>
        <taxon>Caulobacteraceae</taxon>
        <taxon>Brevundimonas</taxon>
    </lineage>
</organism>
<feature type="repeat" description="TPR" evidence="3">
    <location>
        <begin position="732"/>
        <end position="765"/>
    </location>
</feature>
<keyword evidence="1" id="KW-0677">Repeat</keyword>
<feature type="domain" description="DUF3857" evidence="5">
    <location>
        <begin position="66"/>
        <end position="229"/>
    </location>
</feature>
<accession>A0ABW0FMZ8</accession>
<dbReference type="InterPro" id="IPR050498">
    <property type="entry name" value="Ycf3"/>
</dbReference>
<feature type="repeat" description="TPR" evidence="3">
    <location>
        <begin position="698"/>
        <end position="731"/>
    </location>
</feature>
<dbReference type="InterPro" id="IPR038765">
    <property type="entry name" value="Papain-like_cys_pep_sf"/>
</dbReference>
<dbReference type="Gene3D" id="2.60.40.3140">
    <property type="match status" value="1"/>
</dbReference>
<evidence type="ECO:0000256" key="3">
    <source>
        <dbReference type="PROSITE-ProRule" id="PRU00339"/>
    </source>
</evidence>
<dbReference type="Gene3D" id="3.10.620.30">
    <property type="match status" value="1"/>
</dbReference>
<dbReference type="PANTHER" id="PTHR44858:SF1">
    <property type="entry name" value="UDP-N-ACETYLGLUCOSAMINE--PEPTIDE N-ACETYLGLUCOSAMINYLTRANSFERASE SPINDLY-RELATED"/>
    <property type="match status" value="1"/>
</dbReference>
<dbReference type="EMBL" id="JBHSLF010000002">
    <property type="protein sequence ID" value="MFC5342571.1"/>
    <property type="molecule type" value="Genomic_DNA"/>
</dbReference>
<gene>
    <name evidence="6" type="ORF">ACFPIE_01515</name>
</gene>
<feature type="signal peptide" evidence="4">
    <location>
        <begin position="1"/>
        <end position="21"/>
    </location>
</feature>
<dbReference type="SUPFAM" id="SSF48452">
    <property type="entry name" value="TPR-like"/>
    <property type="match status" value="1"/>
</dbReference>
<evidence type="ECO:0000256" key="4">
    <source>
        <dbReference type="SAM" id="SignalP"/>
    </source>
</evidence>
<dbReference type="InterPro" id="IPR019734">
    <property type="entry name" value="TPR_rpt"/>
</dbReference>
<dbReference type="Pfam" id="PF13432">
    <property type="entry name" value="TPR_16"/>
    <property type="match status" value="3"/>
</dbReference>
<name>A0ABW0FMZ8_9CAUL</name>
<dbReference type="InterPro" id="IPR024618">
    <property type="entry name" value="DUF3857"/>
</dbReference>
<sequence>MRVWVWALAALMLLIGAPAFAQEVERARTPEWVQPPIVDVAVSAPDGAPIRILNQDEQTRFTAHGVDTYTLRRSRIQTAQGLGSLSTITASWSPPSQTIQVHSVRIFRGDQVIDALDGQEFQLLRRENNLESSMLDGVLTATLQPRDLRVGDILETAFTIHDTGGVLAPHRELLDGLNVGTVMDHYRARATWPSDMAMRFRGIGDWAEVRPRQAGNQWALEIEERDLQPARLPENLPPRFYLNRTAQFTDFRSWAEAAETMVPLYARAETLESGSPLTAEIERIRAENATPEAQTAAALRLVQQQVRYVALSMGEGGYVPASADDVWRARYGDCKGKTALLLALLHGLGVEAVPALVSTRLGDGLNERLPLIAWFDHIIVRVEIDGRTYWLDGTRPDDRDLAAIHPPSFHWALPVRAGADLEEIVVPPVEIPLNTITVTFDASTGLDAEGALHMDIAYTGDAATAFRRQVATIPAAQMQTLLMSAFDKGDQIKVGSVDTRYDEHDNTFHLLMTGTSRMAWIAGSGGRVLTLNDTILATPTQPARADLYAAWKDAPYSNAHPIRSQGRTRIILPNGGEGFRIEGSEQTIESGGYRLERTARIVDGVADITMTTTSLTDEVSAADMAAARTRNENLSGTVVRIRAPAGYAATAADRARLEAADSDVDDLIERAERLTEAEDFAGGLALLDAAVALEPDNSKARMARGEARLNNDDYAGAQEDYDHAADYDPADVDAVLGQGRVQLADGRPREAVVSFAVALRLDPGNVVGLWGRGTAYYQIGRLDRALDDFRALKTAAPHLIAGPSRELRILTRLDRRDEVRGLIAERLAETPTDYLALDAGLRLAKREGAPSRALPALDAALVVAPDNVDILALRGRARAAAGDANGARADFAAMRALTREDPVLLNNVCWAQALAGFDLDLALIDCDAAIAGAEEAGFIDSRGMVLLQMDRYAEAKTAYDQALVDRPNQPSSLYGRGLARLALGETAGRADIDRAVAIGADAPENFEVFLARHPELAP</sequence>